<dbReference type="Gene3D" id="3.40.50.450">
    <property type="match status" value="1"/>
</dbReference>
<comment type="caution">
    <text evidence="3">The sequence shown here is derived from an EMBL/GenBank/DDBJ whole genome shotgun (WGS) entry which is preliminary data.</text>
</comment>
<protein>
    <submittedName>
        <fullName evidence="3">DNA-processing protein DprA</fullName>
    </submittedName>
</protein>
<comment type="similarity">
    <text evidence="1">Belongs to the DprA/Smf family.</text>
</comment>
<dbReference type="InterPro" id="IPR003488">
    <property type="entry name" value="DprA"/>
</dbReference>
<keyword evidence="4" id="KW-1185">Reference proteome</keyword>
<dbReference type="Proteomes" id="UP000746471">
    <property type="component" value="Unassembled WGS sequence"/>
</dbReference>
<evidence type="ECO:0000259" key="2">
    <source>
        <dbReference type="Pfam" id="PF02481"/>
    </source>
</evidence>
<dbReference type="SUPFAM" id="SSF102405">
    <property type="entry name" value="MCP/YpsA-like"/>
    <property type="match status" value="1"/>
</dbReference>
<dbReference type="PANTHER" id="PTHR43022">
    <property type="entry name" value="PROTEIN SMF"/>
    <property type="match status" value="1"/>
</dbReference>
<dbReference type="InterPro" id="IPR057666">
    <property type="entry name" value="DrpA_SLOG"/>
</dbReference>
<dbReference type="PANTHER" id="PTHR43022:SF1">
    <property type="entry name" value="PROTEIN SMF"/>
    <property type="match status" value="1"/>
</dbReference>
<dbReference type="NCBIfam" id="TIGR00732">
    <property type="entry name" value="dprA"/>
    <property type="match status" value="1"/>
</dbReference>
<sequence length="378" mass="42033">MNNRQSDRLKSEDRVMVEAVLWDYFIGHVFLHINKRQWAMLVAHFGSKAQIDWQWVFQHCHAFGIRMECSQSYAKAKAAFEDFKQQIDRMGTQILLPKLRDFPASLRLIAESPKVLFCLGEHTLLNKKKLVSIVGTRQPSAYGLRVAYDLAAFLARHDVGVVSGLASGIDTAAHKGALSEKGFTAAVVATGVHNVYPKANRTLYHAILESGGTMISEKPLVENARRYDFPYRNRLISGLAQATVVIEASHKSGSLITAKYAAEQGRDVFALPGNIYADVSKGTNQLIFDGAVPLVDFGDILTALDLKTIPNSSEVSLAHLSETEKQVLHYLKKYNIIEIEQLRTLANLDVQTMHAVVARLLLEDFCTYASLTSLQCLI</sequence>
<evidence type="ECO:0000313" key="4">
    <source>
        <dbReference type="Proteomes" id="UP000746471"/>
    </source>
</evidence>
<proteinExistence type="inferred from homology"/>
<dbReference type="Pfam" id="PF02481">
    <property type="entry name" value="DNA_processg_A"/>
    <property type="match status" value="1"/>
</dbReference>
<evidence type="ECO:0000313" key="3">
    <source>
        <dbReference type="EMBL" id="MBS7528386.1"/>
    </source>
</evidence>
<gene>
    <name evidence="3" type="primary">dprA</name>
    <name evidence="3" type="ORF">KHM83_16995</name>
</gene>
<evidence type="ECO:0000256" key="1">
    <source>
        <dbReference type="ARBA" id="ARBA00006525"/>
    </source>
</evidence>
<reference evidence="3 4" key="1">
    <citation type="submission" date="2021-05" db="EMBL/GenBank/DDBJ databases">
        <title>Fusibacter ferrireducens sp. nov., an anaerobic, sulfur- and Fe-reducing bacterium isolated from the mangrove sediment.</title>
        <authorList>
            <person name="Qiu D."/>
        </authorList>
    </citation>
    <scope>NUCLEOTIDE SEQUENCE [LARGE SCALE GENOMIC DNA]</scope>
    <source>
        <strain evidence="3 4">DSM 12116</strain>
    </source>
</reference>
<feature type="domain" description="Smf/DprA SLOG" evidence="2">
    <location>
        <begin position="95"/>
        <end position="304"/>
    </location>
</feature>
<organism evidence="3 4">
    <name type="scientific">Fusibacter paucivorans</name>
    <dbReference type="NCBI Taxonomy" id="76009"/>
    <lineage>
        <taxon>Bacteria</taxon>
        <taxon>Bacillati</taxon>
        <taxon>Bacillota</taxon>
        <taxon>Clostridia</taxon>
        <taxon>Eubacteriales</taxon>
        <taxon>Eubacteriales Family XII. Incertae Sedis</taxon>
        <taxon>Fusibacter</taxon>
    </lineage>
</organism>
<dbReference type="EMBL" id="JAHBCL010000039">
    <property type="protein sequence ID" value="MBS7528386.1"/>
    <property type="molecule type" value="Genomic_DNA"/>
</dbReference>
<dbReference type="RefSeq" id="WP_213238246.1">
    <property type="nucleotide sequence ID" value="NZ_JAHBCL010000039.1"/>
</dbReference>
<accession>A0ABS5PTH1</accession>
<name>A0ABS5PTH1_9FIRM</name>